<comment type="similarity">
    <text evidence="10">Belongs to the ApbE family.</text>
</comment>
<keyword evidence="7 10" id="KW-0460">Magnesium</keyword>
<feature type="binding site" evidence="11">
    <location>
        <position position="317"/>
    </location>
    <ligand>
        <name>Mg(2+)</name>
        <dbReference type="ChEBI" id="CHEBI:18420"/>
    </ligand>
</feature>
<comment type="cofactor">
    <cofactor evidence="11">
        <name>Mg(2+)</name>
        <dbReference type="ChEBI" id="CHEBI:18420"/>
    </cofactor>
    <cofactor evidence="11">
        <name>Mn(2+)</name>
        <dbReference type="ChEBI" id="CHEBI:29035"/>
    </cofactor>
    <text evidence="11">Magnesium. Can also use manganese.</text>
</comment>
<keyword evidence="6 10" id="KW-0274">FAD</keyword>
<accession>A0A7C6EB91</accession>
<dbReference type="AlphaFoldDB" id="A0A7C6EB91"/>
<dbReference type="GO" id="GO:0046872">
    <property type="term" value="F:metal ion binding"/>
    <property type="evidence" value="ECO:0007669"/>
    <property type="project" value="UniProtKB-UniRule"/>
</dbReference>
<evidence type="ECO:0000256" key="1">
    <source>
        <dbReference type="ARBA" id="ARBA00011955"/>
    </source>
</evidence>
<keyword evidence="4 10" id="KW-0808">Transferase</keyword>
<proteinExistence type="inferred from homology"/>
<dbReference type="PANTHER" id="PTHR30040:SF2">
    <property type="entry name" value="FAD:PROTEIN FMN TRANSFERASE"/>
    <property type="match status" value="1"/>
</dbReference>
<dbReference type="Gene3D" id="3.10.520.10">
    <property type="entry name" value="ApbE-like domains"/>
    <property type="match status" value="1"/>
</dbReference>
<dbReference type="SUPFAM" id="SSF143631">
    <property type="entry name" value="ApbE-like"/>
    <property type="match status" value="1"/>
</dbReference>
<evidence type="ECO:0000256" key="5">
    <source>
        <dbReference type="ARBA" id="ARBA00022723"/>
    </source>
</evidence>
<evidence type="ECO:0000256" key="3">
    <source>
        <dbReference type="ARBA" id="ARBA00022630"/>
    </source>
</evidence>
<feature type="binding site" evidence="11">
    <location>
        <position position="206"/>
    </location>
    <ligand>
        <name>Mg(2+)</name>
        <dbReference type="ChEBI" id="CHEBI:18420"/>
    </ligand>
</feature>
<sequence length="361" mass="40753">MRLFGNPLTAHRYLLDTWSWLNYYFLTVQRILALPRFIRPPWWMLLTHCALILLLLISCAKQERFYGFSGFLFGSYVNIKVLEPDPVKASRAVQKAFCAMTRLDSVFSLYLPNSEINQINQKGKGKLSTDLKNLLLKALAVSEKSNGAFDITVLPLIQFWRKYFNTKELPDSWELKQTLQFVDYRKIKIQNDSVYLPDGFKLDLGGIAVGYCVDRAVSVLKQEGIKTGLIDAGGDIFGFGNRRWRVGVKNPRGEGLIRQFVITNQAIATSGDYEKFFLFGGKRYHHILNPKTGYPAWGCASVTVIAPDCVTADAYSTAIFVLGVKDGLALAEKEAGIETFIITDENSPFGGLKQYQSFNHR</sequence>
<dbReference type="InterPro" id="IPR003374">
    <property type="entry name" value="ApbE-like_sf"/>
</dbReference>
<dbReference type="EMBL" id="DTLI01000165">
    <property type="protein sequence ID" value="HHS52577.1"/>
    <property type="molecule type" value="Genomic_DNA"/>
</dbReference>
<dbReference type="PANTHER" id="PTHR30040">
    <property type="entry name" value="THIAMINE BIOSYNTHESIS LIPOPROTEIN APBE"/>
    <property type="match status" value="1"/>
</dbReference>
<evidence type="ECO:0000256" key="6">
    <source>
        <dbReference type="ARBA" id="ARBA00022827"/>
    </source>
</evidence>
<evidence type="ECO:0000256" key="10">
    <source>
        <dbReference type="PIRNR" id="PIRNR006268"/>
    </source>
</evidence>
<gene>
    <name evidence="12" type="ORF">ENW73_06905</name>
</gene>
<comment type="caution">
    <text evidence="12">The sequence shown here is derived from an EMBL/GenBank/DDBJ whole genome shotgun (WGS) entry which is preliminary data.</text>
</comment>
<dbReference type="Pfam" id="PF02424">
    <property type="entry name" value="ApbE"/>
    <property type="match status" value="1"/>
</dbReference>
<dbReference type="PIRSF" id="PIRSF006268">
    <property type="entry name" value="ApbE"/>
    <property type="match status" value="1"/>
</dbReference>
<evidence type="ECO:0000256" key="2">
    <source>
        <dbReference type="ARBA" id="ARBA00016337"/>
    </source>
</evidence>
<evidence type="ECO:0000313" key="12">
    <source>
        <dbReference type="EMBL" id="HHS52577.1"/>
    </source>
</evidence>
<evidence type="ECO:0000256" key="9">
    <source>
        <dbReference type="ARBA" id="ARBA00048540"/>
    </source>
</evidence>
<evidence type="ECO:0000256" key="4">
    <source>
        <dbReference type="ARBA" id="ARBA00022679"/>
    </source>
</evidence>
<evidence type="ECO:0000256" key="7">
    <source>
        <dbReference type="ARBA" id="ARBA00022842"/>
    </source>
</evidence>
<dbReference type="InterPro" id="IPR024932">
    <property type="entry name" value="ApbE"/>
</dbReference>
<organism evidence="12">
    <name type="scientific">candidate division WOR-3 bacterium</name>
    <dbReference type="NCBI Taxonomy" id="2052148"/>
    <lineage>
        <taxon>Bacteria</taxon>
        <taxon>Bacteria division WOR-3</taxon>
    </lineage>
</organism>
<evidence type="ECO:0000256" key="11">
    <source>
        <dbReference type="PIRSR" id="PIRSR006268-2"/>
    </source>
</evidence>
<reference evidence="12" key="1">
    <citation type="journal article" date="2020" name="mSystems">
        <title>Genome- and Community-Level Interaction Insights into Carbon Utilization and Element Cycling Functions of Hydrothermarchaeota in Hydrothermal Sediment.</title>
        <authorList>
            <person name="Zhou Z."/>
            <person name="Liu Y."/>
            <person name="Xu W."/>
            <person name="Pan J."/>
            <person name="Luo Z.H."/>
            <person name="Li M."/>
        </authorList>
    </citation>
    <scope>NUCLEOTIDE SEQUENCE [LARGE SCALE GENOMIC DNA]</scope>
    <source>
        <strain evidence="12">SpSt-876</strain>
    </source>
</reference>
<dbReference type="GO" id="GO:0016740">
    <property type="term" value="F:transferase activity"/>
    <property type="evidence" value="ECO:0007669"/>
    <property type="project" value="UniProtKB-UniRule"/>
</dbReference>
<comment type="catalytic activity">
    <reaction evidence="9 10">
        <text>L-threonyl-[protein] + FAD = FMN-L-threonyl-[protein] + AMP + H(+)</text>
        <dbReference type="Rhea" id="RHEA:36847"/>
        <dbReference type="Rhea" id="RHEA-COMP:11060"/>
        <dbReference type="Rhea" id="RHEA-COMP:11061"/>
        <dbReference type="ChEBI" id="CHEBI:15378"/>
        <dbReference type="ChEBI" id="CHEBI:30013"/>
        <dbReference type="ChEBI" id="CHEBI:57692"/>
        <dbReference type="ChEBI" id="CHEBI:74257"/>
        <dbReference type="ChEBI" id="CHEBI:456215"/>
        <dbReference type="EC" id="2.7.1.180"/>
    </reaction>
</comment>
<name>A0A7C6EB91_UNCW3</name>
<keyword evidence="5 10" id="KW-0479">Metal-binding</keyword>
<dbReference type="EC" id="2.7.1.180" evidence="1 10"/>
<keyword evidence="3 10" id="KW-0285">Flavoprotein</keyword>
<feature type="binding site" evidence="11">
    <location>
        <position position="313"/>
    </location>
    <ligand>
        <name>Mg(2+)</name>
        <dbReference type="ChEBI" id="CHEBI:18420"/>
    </ligand>
</feature>
<protein>
    <recommendedName>
        <fullName evidence="2 10">FAD:protein FMN transferase</fullName>
        <ecNumber evidence="1 10">2.7.1.180</ecNumber>
    </recommendedName>
    <alternativeName>
        <fullName evidence="8 10">Flavin transferase</fullName>
    </alternativeName>
</protein>
<evidence type="ECO:0000256" key="8">
    <source>
        <dbReference type="ARBA" id="ARBA00031306"/>
    </source>
</evidence>